<gene>
    <name evidence="2" type="ORF">FRACYDRAFT_250630</name>
</gene>
<organism evidence="2 3">
    <name type="scientific">Fragilariopsis cylindrus CCMP1102</name>
    <dbReference type="NCBI Taxonomy" id="635003"/>
    <lineage>
        <taxon>Eukaryota</taxon>
        <taxon>Sar</taxon>
        <taxon>Stramenopiles</taxon>
        <taxon>Ochrophyta</taxon>
        <taxon>Bacillariophyta</taxon>
        <taxon>Bacillariophyceae</taxon>
        <taxon>Bacillariophycidae</taxon>
        <taxon>Bacillariales</taxon>
        <taxon>Bacillariaceae</taxon>
        <taxon>Fragilariopsis</taxon>
    </lineage>
</organism>
<feature type="transmembrane region" description="Helical" evidence="1">
    <location>
        <begin position="188"/>
        <end position="214"/>
    </location>
</feature>
<keyword evidence="1" id="KW-0812">Transmembrane</keyword>
<evidence type="ECO:0000313" key="3">
    <source>
        <dbReference type="Proteomes" id="UP000095751"/>
    </source>
</evidence>
<keyword evidence="1" id="KW-0472">Membrane</keyword>
<protein>
    <submittedName>
        <fullName evidence="2">Uncharacterized protein</fullName>
    </submittedName>
</protein>
<dbReference type="EMBL" id="KV784383">
    <property type="protein sequence ID" value="OEU07956.1"/>
    <property type="molecule type" value="Genomic_DNA"/>
</dbReference>
<dbReference type="Proteomes" id="UP000095751">
    <property type="component" value="Unassembled WGS sequence"/>
</dbReference>
<proteinExistence type="predicted"/>
<dbReference type="AlphaFoldDB" id="A0A1E7EQ84"/>
<reference evidence="2 3" key="1">
    <citation type="submission" date="2016-09" db="EMBL/GenBank/DDBJ databases">
        <title>Extensive genetic diversity and differential bi-allelic expression allows diatom success in the polar Southern Ocean.</title>
        <authorList>
            <consortium name="DOE Joint Genome Institute"/>
            <person name="Mock T."/>
            <person name="Otillar R.P."/>
            <person name="Strauss J."/>
            <person name="Dupont C."/>
            <person name="Frickenhaus S."/>
            <person name="Maumus F."/>
            <person name="Mcmullan M."/>
            <person name="Sanges R."/>
            <person name="Schmutz J."/>
            <person name="Toseland A."/>
            <person name="Valas R."/>
            <person name="Veluchamy A."/>
            <person name="Ward B.J."/>
            <person name="Allen A."/>
            <person name="Barry K."/>
            <person name="Falciatore A."/>
            <person name="Ferrante M."/>
            <person name="Fortunato A.E."/>
            <person name="Gloeckner G."/>
            <person name="Gruber A."/>
            <person name="Hipkin R."/>
            <person name="Janech M."/>
            <person name="Kroth P."/>
            <person name="Leese F."/>
            <person name="Lindquist E."/>
            <person name="Lyon B.R."/>
            <person name="Martin J."/>
            <person name="Mayer C."/>
            <person name="Parker M."/>
            <person name="Quesneville H."/>
            <person name="Raymond J."/>
            <person name="Uhlig C."/>
            <person name="Valentin K.U."/>
            <person name="Worden A.Z."/>
            <person name="Armbrust E.V."/>
            <person name="Bowler C."/>
            <person name="Green B."/>
            <person name="Moulton V."/>
            <person name="Van Oosterhout C."/>
            <person name="Grigoriev I."/>
        </authorList>
    </citation>
    <scope>NUCLEOTIDE SEQUENCE [LARGE SCALE GENOMIC DNA]</scope>
    <source>
        <strain evidence="2 3">CCMP1102</strain>
    </source>
</reference>
<accession>A0A1E7EQ84</accession>
<dbReference type="InParanoid" id="A0A1E7EQ84"/>
<keyword evidence="3" id="KW-1185">Reference proteome</keyword>
<sequence>MCYYSETTIKPIQRHCSDPIVIDDESNRSISDNNVTGCNDSMQPYMRMMKNKTFNQLNGGLSSIQSYVCCDTIIDDYNDNGATNFSNSTECVPNHLGYVEAYALNFYASLRPISCENDEMGSDFQYPKYIDGSTYYKCCKTQHKGTKSFVQDAAFYATVIMYDLDYRFVQVPLVAHLKEPSKNNYSSYTLYLVYLAIPDLALNFYILVMYSSYVNQVYDVYFNGVIINLQWRTSIANTLEGSFIVGASLTLYCLKCI</sequence>
<evidence type="ECO:0000313" key="2">
    <source>
        <dbReference type="EMBL" id="OEU07956.1"/>
    </source>
</evidence>
<name>A0A1E7EQ84_9STRA</name>
<keyword evidence="1" id="KW-1133">Transmembrane helix</keyword>
<evidence type="ECO:0000256" key="1">
    <source>
        <dbReference type="SAM" id="Phobius"/>
    </source>
</evidence>
<dbReference type="KEGG" id="fcy:FRACYDRAFT_250630"/>